<keyword evidence="3" id="KW-1185">Reference proteome</keyword>
<keyword evidence="1" id="KW-0472">Membrane</keyword>
<feature type="transmembrane region" description="Helical" evidence="1">
    <location>
        <begin position="313"/>
        <end position="333"/>
    </location>
</feature>
<dbReference type="EMBL" id="BAAARV010000048">
    <property type="protein sequence ID" value="GAA2360439.1"/>
    <property type="molecule type" value="Genomic_DNA"/>
</dbReference>
<proteinExistence type="predicted"/>
<evidence type="ECO:0000313" key="3">
    <source>
        <dbReference type="Proteomes" id="UP001501444"/>
    </source>
</evidence>
<feature type="transmembrane region" description="Helical" evidence="1">
    <location>
        <begin position="6"/>
        <end position="26"/>
    </location>
</feature>
<dbReference type="Proteomes" id="UP001501444">
    <property type="component" value="Unassembled WGS sequence"/>
</dbReference>
<protein>
    <recommendedName>
        <fullName evidence="4">Oligosaccharide repeat unit polymerase</fullName>
    </recommendedName>
</protein>
<dbReference type="InterPro" id="IPR029468">
    <property type="entry name" value="O-ag_pol_Wzy"/>
</dbReference>
<dbReference type="Pfam" id="PF14296">
    <property type="entry name" value="O-ag_pol_Wzy"/>
    <property type="match status" value="1"/>
</dbReference>
<sequence length="411" mass="43742">MPFDLAAQPWACVCLAALAVPVLLFAGGRRDMLAYLAAYFFVFGFGPVLSYLLGGTIYFGTNTALIGRAALGLLLAFAGVLAAGLLVRQRRDLADPRTVPTHRRLPLVPAVSAVLALYGLGVLAWGGPAFVAGTKLDRIAVAGPGHYDYLLLQMFASALYFVAHETSTGRFAYRLNLAVYVAYCLATGERDFVFVLFALVLHREMVLRRRLPRSVVWGAALLLGATALFGLRGGDAGGSAAGQILNQGSVLFVDTWVMTHVPSAEPYQHGASYLHALVNLVPGHPQPPLAQWLVDRYAPGSASGYGFSLTGEAYVNFGLAGIPVVFAGLTAVHRWLANRIDRAPGYAYASLLFTVAWMYGFRGESESLVKTCVYGVLFYGVIRLVSSKIAPGDEPGESDAGVGRVAACASS</sequence>
<feature type="transmembrane region" description="Helical" evidence="1">
    <location>
        <begin position="33"/>
        <end position="53"/>
    </location>
</feature>
<name>A0ABN3GU43_9ACTN</name>
<reference evidence="2 3" key="1">
    <citation type="journal article" date="2019" name="Int. J. Syst. Evol. Microbiol.">
        <title>The Global Catalogue of Microorganisms (GCM) 10K type strain sequencing project: providing services to taxonomists for standard genome sequencing and annotation.</title>
        <authorList>
            <consortium name="The Broad Institute Genomics Platform"/>
            <consortium name="The Broad Institute Genome Sequencing Center for Infectious Disease"/>
            <person name="Wu L."/>
            <person name="Ma J."/>
        </authorList>
    </citation>
    <scope>NUCLEOTIDE SEQUENCE [LARGE SCALE GENOMIC DNA]</scope>
    <source>
        <strain evidence="2 3">JCM 3272</strain>
    </source>
</reference>
<feature type="transmembrane region" description="Helical" evidence="1">
    <location>
        <begin position="107"/>
        <end position="126"/>
    </location>
</feature>
<comment type="caution">
    <text evidence="2">The sequence shown here is derived from an EMBL/GenBank/DDBJ whole genome shotgun (WGS) entry which is preliminary data.</text>
</comment>
<feature type="transmembrane region" description="Helical" evidence="1">
    <location>
        <begin position="345"/>
        <end position="361"/>
    </location>
</feature>
<keyword evidence="1" id="KW-1133">Transmembrane helix</keyword>
<evidence type="ECO:0000313" key="2">
    <source>
        <dbReference type="EMBL" id="GAA2360439.1"/>
    </source>
</evidence>
<feature type="transmembrane region" description="Helical" evidence="1">
    <location>
        <begin position="177"/>
        <end position="202"/>
    </location>
</feature>
<accession>A0ABN3GU43</accession>
<evidence type="ECO:0000256" key="1">
    <source>
        <dbReference type="SAM" id="Phobius"/>
    </source>
</evidence>
<feature type="transmembrane region" description="Helical" evidence="1">
    <location>
        <begin position="214"/>
        <end position="231"/>
    </location>
</feature>
<dbReference type="RefSeq" id="WP_344615445.1">
    <property type="nucleotide sequence ID" value="NZ_BAAARV010000048.1"/>
</dbReference>
<feature type="transmembrane region" description="Helical" evidence="1">
    <location>
        <begin position="65"/>
        <end position="87"/>
    </location>
</feature>
<keyword evidence="1" id="KW-0812">Transmembrane</keyword>
<gene>
    <name evidence="2" type="ORF">GCM10010170_055320</name>
</gene>
<organism evidence="2 3">
    <name type="scientific">Dactylosporangium salmoneum</name>
    <dbReference type="NCBI Taxonomy" id="53361"/>
    <lineage>
        <taxon>Bacteria</taxon>
        <taxon>Bacillati</taxon>
        <taxon>Actinomycetota</taxon>
        <taxon>Actinomycetes</taxon>
        <taxon>Micromonosporales</taxon>
        <taxon>Micromonosporaceae</taxon>
        <taxon>Dactylosporangium</taxon>
    </lineage>
</organism>
<evidence type="ECO:0008006" key="4">
    <source>
        <dbReference type="Google" id="ProtNLM"/>
    </source>
</evidence>